<dbReference type="InterPro" id="IPR005172">
    <property type="entry name" value="CRC"/>
</dbReference>
<dbReference type="AlphaFoldDB" id="A0A3S3MJW9"/>
<evidence type="ECO:0000313" key="7">
    <source>
        <dbReference type="Proteomes" id="UP000283530"/>
    </source>
</evidence>
<accession>A0A3S3MJW9</accession>
<dbReference type="GO" id="GO:0005634">
    <property type="term" value="C:nucleus"/>
    <property type="evidence" value="ECO:0007669"/>
    <property type="project" value="UniProtKB-SubCell"/>
</dbReference>
<feature type="region of interest" description="Disordered" evidence="4">
    <location>
        <begin position="1"/>
        <end position="25"/>
    </location>
</feature>
<dbReference type="EMBL" id="QPKB01000001">
    <property type="protein sequence ID" value="RWR75100.1"/>
    <property type="molecule type" value="Genomic_DNA"/>
</dbReference>
<feature type="region of interest" description="Disordered" evidence="4">
    <location>
        <begin position="117"/>
        <end position="143"/>
    </location>
</feature>
<evidence type="ECO:0000256" key="2">
    <source>
        <dbReference type="ARBA" id="ARBA00007267"/>
    </source>
</evidence>
<keyword evidence="7" id="KW-1185">Reference proteome</keyword>
<comment type="similarity">
    <text evidence="2">Belongs to the lin-54 family.</text>
</comment>
<dbReference type="OrthoDB" id="6283463at2759"/>
<dbReference type="PANTHER" id="PTHR46159">
    <property type="entry name" value="PROTEIN TESMIN/TSO1-LIKE CXC 2"/>
    <property type="match status" value="1"/>
</dbReference>
<dbReference type="Pfam" id="PF03638">
    <property type="entry name" value="TCR"/>
    <property type="match status" value="1"/>
</dbReference>
<dbReference type="PROSITE" id="PS51634">
    <property type="entry name" value="CRC"/>
    <property type="match status" value="1"/>
</dbReference>
<evidence type="ECO:0000259" key="5">
    <source>
        <dbReference type="PROSITE" id="PS51634"/>
    </source>
</evidence>
<dbReference type="STRING" id="337451.A0A3S3MJW9"/>
<gene>
    <name evidence="6" type="ORF">CKAN_00346500</name>
</gene>
<organism evidence="6 7">
    <name type="scientific">Cinnamomum micranthum f. kanehirae</name>
    <dbReference type="NCBI Taxonomy" id="337451"/>
    <lineage>
        <taxon>Eukaryota</taxon>
        <taxon>Viridiplantae</taxon>
        <taxon>Streptophyta</taxon>
        <taxon>Embryophyta</taxon>
        <taxon>Tracheophyta</taxon>
        <taxon>Spermatophyta</taxon>
        <taxon>Magnoliopsida</taxon>
        <taxon>Magnoliidae</taxon>
        <taxon>Laurales</taxon>
        <taxon>Lauraceae</taxon>
        <taxon>Cinnamomum</taxon>
    </lineage>
</organism>
<dbReference type="GO" id="GO:0003700">
    <property type="term" value="F:DNA-binding transcription factor activity"/>
    <property type="evidence" value="ECO:0007669"/>
    <property type="project" value="InterPro"/>
</dbReference>
<protein>
    <submittedName>
        <fullName evidence="6">CRC domain-containing protein</fullName>
    </submittedName>
</protein>
<evidence type="ECO:0000313" key="6">
    <source>
        <dbReference type="EMBL" id="RWR75100.1"/>
    </source>
</evidence>
<reference evidence="6 7" key="1">
    <citation type="journal article" date="2019" name="Nat. Plants">
        <title>Stout camphor tree genome fills gaps in understanding of flowering plant genome evolution.</title>
        <authorList>
            <person name="Chaw S.M."/>
            <person name="Liu Y.C."/>
            <person name="Wu Y.W."/>
            <person name="Wang H.Y."/>
            <person name="Lin C.I."/>
            <person name="Wu C.S."/>
            <person name="Ke H.M."/>
            <person name="Chang L.Y."/>
            <person name="Hsu C.Y."/>
            <person name="Yang H.T."/>
            <person name="Sudianto E."/>
            <person name="Hsu M.H."/>
            <person name="Wu K.P."/>
            <person name="Wang L.N."/>
            <person name="Leebens-Mack J.H."/>
            <person name="Tsai I.J."/>
        </authorList>
    </citation>
    <scope>NUCLEOTIDE SEQUENCE [LARGE SCALE GENOMIC DNA]</scope>
    <source>
        <strain evidence="7">cv. Chaw 1501</strain>
        <tissue evidence="6">Young leaves</tissue>
    </source>
</reference>
<evidence type="ECO:0000256" key="4">
    <source>
        <dbReference type="SAM" id="MobiDB-lite"/>
    </source>
</evidence>
<dbReference type="InterPro" id="IPR044522">
    <property type="entry name" value="TSO1-like"/>
</dbReference>
<comment type="caution">
    <text evidence="6">The sequence shown here is derived from an EMBL/GenBank/DDBJ whole genome shotgun (WGS) entry which is preliminary data.</text>
</comment>
<comment type="subcellular location">
    <subcellularLocation>
        <location evidence="1">Nucleus</location>
    </subcellularLocation>
</comment>
<dbReference type="InterPro" id="IPR033467">
    <property type="entry name" value="Tesmin/TSO1-like_CXC"/>
</dbReference>
<feature type="compositionally biased region" description="Gly residues" evidence="4">
    <location>
        <begin position="1"/>
        <end position="10"/>
    </location>
</feature>
<evidence type="ECO:0000256" key="3">
    <source>
        <dbReference type="ARBA" id="ARBA00023242"/>
    </source>
</evidence>
<keyword evidence="3" id="KW-0539">Nucleus</keyword>
<name>A0A3S3MJW9_9MAGN</name>
<sequence length="143" mass="15727">MDSIGNGDGSSGSAARKEAPPASTRDIFRAIRMGDGSWKRDPNTFKNEDLKHCNCKISKCLKLYCECFRAGEYCAEGCDCQGCSNKPDYEDKVRTAQQMLISRCPLAFIPNNVQHAIESPQNSGSGELKEKLKDINSNQEKAG</sequence>
<dbReference type="PANTHER" id="PTHR46159:SF6">
    <property type="entry name" value="OS12G0605300 PROTEIN"/>
    <property type="match status" value="1"/>
</dbReference>
<dbReference type="Proteomes" id="UP000283530">
    <property type="component" value="Unassembled WGS sequence"/>
</dbReference>
<feature type="domain" description="CRC" evidence="5">
    <location>
        <begin position="49"/>
        <end position="143"/>
    </location>
</feature>
<dbReference type="SMART" id="SM01114">
    <property type="entry name" value="CXC"/>
    <property type="match status" value="1"/>
</dbReference>
<evidence type="ECO:0000256" key="1">
    <source>
        <dbReference type="ARBA" id="ARBA00004123"/>
    </source>
</evidence>
<proteinExistence type="inferred from homology"/>